<evidence type="ECO:0000256" key="1">
    <source>
        <dbReference type="PROSITE-ProRule" id="PRU00339"/>
    </source>
</evidence>
<dbReference type="InterPro" id="IPR055917">
    <property type="entry name" value="DUF7494"/>
</dbReference>
<dbReference type="EMBL" id="JAUYZK010000012">
    <property type="protein sequence ID" value="MDP2539594.1"/>
    <property type="molecule type" value="Genomic_DNA"/>
</dbReference>
<evidence type="ECO:0000313" key="5">
    <source>
        <dbReference type="Proteomes" id="UP001177258"/>
    </source>
</evidence>
<dbReference type="SMART" id="SM00028">
    <property type="entry name" value="TPR"/>
    <property type="match status" value="5"/>
</dbReference>
<evidence type="ECO:0000313" key="4">
    <source>
        <dbReference type="EMBL" id="MDP2539594.1"/>
    </source>
</evidence>
<evidence type="ECO:0000259" key="2">
    <source>
        <dbReference type="Pfam" id="PF24323"/>
    </source>
</evidence>
<gene>
    <name evidence="3" type="ORF">Q5I04_07320</name>
    <name evidence="4" type="ORF">Q5I06_07395</name>
</gene>
<organism evidence="4 5">
    <name type="scientific">Helicobacter cappadocius</name>
    <dbReference type="NCBI Taxonomy" id="3063998"/>
    <lineage>
        <taxon>Bacteria</taxon>
        <taxon>Pseudomonadati</taxon>
        <taxon>Campylobacterota</taxon>
        <taxon>Epsilonproteobacteria</taxon>
        <taxon>Campylobacterales</taxon>
        <taxon>Helicobacteraceae</taxon>
        <taxon>Helicobacter</taxon>
    </lineage>
</organism>
<dbReference type="RefSeq" id="WP_305517558.1">
    <property type="nucleotide sequence ID" value="NZ_JAUPEV010000012.1"/>
</dbReference>
<sequence>MHPFKIFLLIATISNSLFSFEIVINYGKQNSENFAVLNIKNDKPFPCIQKSEHNGEKTLIECTIDAIPKEGFTPTKTIFFDFYYQMIDGKFHLFIEPKKKAYLFSIPEKLKENTLIFREKPSSSKAWQIVGYEKKIPFLSGEIPNGLNFPILIEDAQTPYIAELDIDDKPLKYMQGPDFEAYLNAKSLIKNKDYYKALTVISNTLKKYPDTIFKKDLYLYQIVALSEMDGKQQETIIENSLNWIRQYSSDSEIPQVLYILAKAYDEIRYHSEAKHYYNRIIEEYPKNRYAPLSKMRLALDAINDGNIGLANIYFQQAYTQAKDMQSASAIALNWAKFEVEKNNLPNAIELVNKILDVYPQFFDNNTKKSYEIVKYFEKNKMYKISAKIAQYIVNTTTDNSTAEDISYDLGMIYEKAGDFDNAHQANLAYLKKYPSTQRSKAVKRRDDDILFDISGNNEEKLKRYEYIIQKYPNTEQSKKATELKAKLFLDEKQYSKVIQMRSEIGEKSPILNEAINSLIKESLSENNCKNANIFLLQTSNYSLNDEEKLKAFDCLYKASLNENASIISSGEIKNSKNLNQKLQWLYRDAKNFYKLGDYKSSILSARDALSIAQSTKETQFYDIAFVLFSDLANIKSKDEAMKVYADLDKWFKDDKRMIKVYAKLLQWAIQDKNDTTVEIYAKNLISLQNKYKIDEYTPWAEFELINSLVQTKKFSEAITQSNTLLTKNLSNEQKQKALYTKGSIENLQKLPQEAKNSFEKCILIKDESAWKKLCSQGLELLKEK</sequence>
<dbReference type="Proteomes" id="UP001240777">
    <property type="component" value="Unassembled WGS sequence"/>
</dbReference>
<comment type="caution">
    <text evidence="4">The sequence shown here is derived from an EMBL/GenBank/DDBJ whole genome shotgun (WGS) entry which is preliminary data.</text>
</comment>
<name>A0AA90PU53_9HELI</name>
<dbReference type="EMBL" id="JAUPEV010000012">
    <property type="protein sequence ID" value="MDO7253718.1"/>
    <property type="molecule type" value="Genomic_DNA"/>
</dbReference>
<evidence type="ECO:0000313" key="3">
    <source>
        <dbReference type="EMBL" id="MDO7253718.1"/>
    </source>
</evidence>
<keyword evidence="4" id="KW-0969">Cilium</keyword>
<dbReference type="SUPFAM" id="SSF48452">
    <property type="entry name" value="TPR-like"/>
    <property type="match status" value="1"/>
</dbReference>
<dbReference type="Gene3D" id="1.25.40.10">
    <property type="entry name" value="Tetratricopeptide repeat domain"/>
    <property type="match status" value="3"/>
</dbReference>
<dbReference type="SUPFAM" id="SSF81901">
    <property type="entry name" value="HCP-like"/>
    <property type="match status" value="1"/>
</dbReference>
<dbReference type="InterPro" id="IPR019734">
    <property type="entry name" value="TPR_rpt"/>
</dbReference>
<keyword evidence="1" id="KW-0802">TPR repeat</keyword>
<accession>A0AA90PU53</accession>
<reference evidence="3" key="2">
    <citation type="submission" date="2023-07" db="EMBL/GenBank/DDBJ databases">
        <authorList>
            <person name="Aydin F."/>
            <person name="Tarhane S."/>
            <person name="Saticioglu I.B."/>
            <person name="Karakaya E."/>
            <person name="Abay S."/>
            <person name="Guran O."/>
            <person name="Bozkurt E."/>
            <person name="Uzum N."/>
            <person name="Olgun K."/>
            <person name="Jablonski D."/>
        </authorList>
    </citation>
    <scope>NUCLEOTIDE SEQUENCE</scope>
    <source>
        <strain evidence="3">Faydin-H75</strain>
    </source>
</reference>
<feature type="repeat" description="TPR" evidence="1">
    <location>
        <begin position="254"/>
        <end position="287"/>
    </location>
</feature>
<dbReference type="PROSITE" id="PS50005">
    <property type="entry name" value="TPR"/>
    <property type="match status" value="1"/>
</dbReference>
<keyword evidence="4" id="KW-0282">Flagellum</keyword>
<dbReference type="Pfam" id="PF24323">
    <property type="entry name" value="DUF7494"/>
    <property type="match status" value="1"/>
</dbReference>
<dbReference type="Proteomes" id="UP001177258">
    <property type="component" value="Unassembled WGS sequence"/>
</dbReference>
<feature type="domain" description="DUF7494" evidence="2">
    <location>
        <begin position="20"/>
        <end position="136"/>
    </location>
</feature>
<proteinExistence type="predicted"/>
<reference evidence="4 6" key="1">
    <citation type="submission" date="2023-07" db="EMBL/GenBank/DDBJ databases">
        <title>Unpublished Manusciprt.</title>
        <authorList>
            <person name="Aydin F."/>
            <person name="Tarhane S."/>
            <person name="Saticioglu I.B."/>
            <person name="Karakaya E."/>
            <person name="Abay S."/>
            <person name="Guran O."/>
            <person name="Bozkurt E."/>
            <person name="Uzum N."/>
            <person name="Olgun K."/>
            <person name="Jablonski D."/>
        </authorList>
    </citation>
    <scope>NUCLEOTIDE SEQUENCE</scope>
    <source>
        <strain evidence="6">faydin-H75</strain>
        <strain evidence="4">Faydin-H76</strain>
    </source>
</reference>
<keyword evidence="6" id="KW-1185">Reference proteome</keyword>
<dbReference type="Pfam" id="PF13174">
    <property type="entry name" value="TPR_6"/>
    <property type="match status" value="1"/>
</dbReference>
<protein>
    <submittedName>
        <fullName evidence="4">Flagellar protein</fullName>
    </submittedName>
</protein>
<dbReference type="InterPro" id="IPR011990">
    <property type="entry name" value="TPR-like_helical_dom_sf"/>
</dbReference>
<dbReference type="AlphaFoldDB" id="A0AA90PU53"/>
<reference evidence="3 5" key="3">
    <citation type="journal article" date="2024" name="Syst. Appl. Microbiol.">
        <title>Helicobacter cappadocius sp. nov., from lizards: The first psychrotrophic Helicobacter species.</title>
        <authorList>
            <person name="Aydin F."/>
            <person name="Tarhane S."/>
            <person name="Karakaya E."/>
            <person name="Abay S."/>
            <person name="Kayman T."/>
            <person name="Guran O."/>
            <person name="Bozkurt E."/>
            <person name="Uzum N."/>
            <person name="Avci A."/>
            <person name="Olgun K."/>
            <person name="Jablonski D."/>
            <person name="Guran C."/>
            <person name="Burcin Saticioglu I."/>
        </authorList>
    </citation>
    <scope>NUCLEOTIDE SEQUENCE [LARGE SCALE GENOMIC DNA]</scope>
    <source>
        <strain evidence="3">Faydin-H75</strain>
        <strain evidence="5">faydin-H76</strain>
    </source>
</reference>
<keyword evidence="4" id="KW-0966">Cell projection</keyword>
<evidence type="ECO:0000313" key="6">
    <source>
        <dbReference type="Proteomes" id="UP001240777"/>
    </source>
</evidence>